<dbReference type="Gene3D" id="3.90.1300.10">
    <property type="entry name" value="Amidase signature (AS) domain"/>
    <property type="match status" value="1"/>
</dbReference>
<dbReference type="InterPro" id="IPR000120">
    <property type="entry name" value="Amidase"/>
</dbReference>
<sequence length="493" mass="52826">MSKDIIALSAIELRRHIGQKTLSPVEVLDAFISQMQTVNPGINALCATDFDRARDAAKAAEASVMNGDKLGPLHGLPVGIKDLTETAGLLTTFGNTGFRDHVPTQDNSLVTRLKAAGAIIAAKTNTPDMGAGANTRNFVWGATGNPFNTKLNAGGSSGGSAAAIATDMLPLCTGSDVGGSLRIPAAYCGVAGIRPSPGMISQSGRKLGWSVLNVVGPMARNIEDMALMFSTCLGNEPMDPLAFPNSPKVIWPQPNIDLSQLRVAYTADFDCCAVDPMIRRVFENRVKAIAKHVKVCEPIKLDLGDPHRAFDVMRAEGFIAQMGEQYANDPDALSPNVRANMEIAQQMTLADRAWAHLEQTRIMQAFATAMQQYDVILSPVTPVTPFPWSTLYADTVDGQKMRNYYEWLSLTYVVTMSTHPALSLPSGLDEAGMPFGIQVIGPLYQDGRLLAIGSAMETALASEASLTRPKPDTSKLHADTADLKSIVTHPPVF</sequence>
<dbReference type="EMBL" id="CP063982">
    <property type="protein sequence ID" value="UOD50940.1"/>
    <property type="molecule type" value="Genomic_DNA"/>
</dbReference>
<organism evidence="2 3">
    <name type="scientific">Orrella daihaiensis</name>
    <dbReference type="NCBI Taxonomy" id="2782176"/>
    <lineage>
        <taxon>Bacteria</taxon>
        <taxon>Pseudomonadati</taxon>
        <taxon>Pseudomonadota</taxon>
        <taxon>Betaproteobacteria</taxon>
        <taxon>Burkholderiales</taxon>
        <taxon>Alcaligenaceae</taxon>
        <taxon>Orrella</taxon>
    </lineage>
</organism>
<feature type="domain" description="Amidase" evidence="1">
    <location>
        <begin position="26"/>
        <end position="450"/>
    </location>
</feature>
<dbReference type="Pfam" id="PF01425">
    <property type="entry name" value="Amidase"/>
    <property type="match status" value="1"/>
</dbReference>
<proteinExistence type="predicted"/>
<dbReference type="PANTHER" id="PTHR11895">
    <property type="entry name" value="TRANSAMIDASE"/>
    <property type="match status" value="1"/>
</dbReference>
<evidence type="ECO:0000259" key="1">
    <source>
        <dbReference type="Pfam" id="PF01425"/>
    </source>
</evidence>
<dbReference type="PANTHER" id="PTHR11895:SF76">
    <property type="entry name" value="INDOLEACETAMIDE HYDROLASE"/>
    <property type="match status" value="1"/>
</dbReference>
<reference evidence="2 3" key="1">
    <citation type="submission" date="2020-11" db="EMBL/GenBank/DDBJ databases">
        <title>Algicoccus daihaiensis sp.nov., isolated from Daihai Lake in Inner Mongolia.</title>
        <authorList>
            <person name="Kai J."/>
        </authorList>
    </citation>
    <scope>NUCLEOTIDE SEQUENCE [LARGE SCALE GENOMIC DNA]</scope>
    <source>
        <strain evidence="3">f23</strain>
    </source>
</reference>
<dbReference type="Proteomes" id="UP000831607">
    <property type="component" value="Chromosome"/>
</dbReference>
<dbReference type="PIRSF" id="PIRSF001221">
    <property type="entry name" value="Amidase_fungi"/>
    <property type="match status" value="1"/>
</dbReference>
<dbReference type="InterPro" id="IPR023631">
    <property type="entry name" value="Amidase_dom"/>
</dbReference>
<accession>A0ABY4AKX3</accession>
<dbReference type="SUPFAM" id="SSF75304">
    <property type="entry name" value="Amidase signature (AS) enzymes"/>
    <property type="match status" value="1"/>
</dbReference>
<gene>
    <name evidence="2" type="ORF">DHf2319_03185</name>
</gene>
<name>A0ABY4AKX3_9BURK</name>
<dbReference type="InterPro" id="IPR036928">
    <property type="entry name" value="AS_sf"/>
</dbReference>
<evidence type="ECO:0000313" key="2">
    <source>
        <dbReference type="EMBL" id="UOD50940.1"/>
    </source>
</evidence>
<dbReference type="RefSeq" id="WP_243479354.1">
    <property type="nucleotide sequence ID" value="NZ_CP063982.1"/>
</dbReference>
<evidence type="ECO:0000313" key="3">
    <source>
        <dbReference type="Proteomes" id="UP000831607"/>
    </source>
</evidence>
<protein>
    <submittedName>
        <fullName evidence="2">Amidase</fullName>
    </submittedName>
</protein>
<keyword evidence="3" id="KW-1185">Reference proteome</keyword>